<feature type="transmembrane region" description="Helical" evidence="3">
    <location>
        <begin position="108"/>
        <end position="134"/>
    </location>
</feature>
<reference evidence="4 5" key="1">
    <citation type="submission" date="2019-08" db="EMBL/GenBank/DDBJ databases">
        <title>In-depth cultivation of the pig gut microbiome towards novel bacterial diversity and tailored functional studies.</title>
        <authorList>
            <person name="Wylensek D."/>
            <person name="Hitch T.C.A."/>
            <person name="Clavel T."/>
        </authorList>
    </citation>
    <scope>NUCLEOTIDE SEQUENCE [LARGE SCALE GENOMIC DNA]</scope>
    <source>
        <strain evidence="4 5">WCA-380-WT-2B</strain>
    </source>
</reference>
<evidence type="ECO:0000256" key="3">
    <source>
        <dbReference type="SAM" id="Phobius"/>
    </source>
</evidence>
<dbReference type="InterPro" id="IPR003784">
    <property type="entry name" value="BioY"/>
</dbReference>
<evidence type="ECO:0000313" key="4">
    <source>
        <dbReference type="EMBL" id="MSS78337.1"/>
    </source>
</evidence>
<keyword evidence="2 3" id="KW-0472">Membrane</keyword>
<dbReference type="Pfam" id="PF02632">
    <property type="entry name" value="BioY"/>
    <property type="match status" value="1"/>
</dbReference>
<dbReference type="PANTHER" id="PTHR34295">
    <property type="entry name" value="BIOTIN TRANSPORTER BIOY"/>
    <property type="match status" value="1"/>
</dbReference>
<dbReference type="GO" id="GO:0015225">
    <property type="term" value="F:biotin transmembrane transporter activity"/>
    <property type="evidence" value="ECO:0007669"/>
    <property type="project" value="UniProtKB-UniRule"/>
</dbReference>
<feature type="transmembrane region" description="Helical" evidence="3">
    <location>
        <begin position="12"/>
        <end position="30"/>
    </location>
</feature>
<evidence type="ECO:0000313" key="5">
    <source>
        <dbReference type="Proteomes" id="UP000441925"/>
    </source>
</evidence>
<comment type="subcellular location">
    <subcellularLocation>
        <location evidence="2">Cell membrane</location>
        <topology evidence="2">Multi-pass membrane protein</topology>
    </subcellularLocation>
</comment>
<organism evidence="4 5">
    <name type="scientific">Anaerococcus porci</name>
    <dbReference type="NCBI Taxonomy" id="2652269"/>
    <lineage>
        <taxon>Bacteria</taxon>
        <taxon>Bacillati</taxon>
        <taxon>Bacillota</taxon>
        <taxon>Tissierellia</taxon>
        <taxon>Tissierellales</taxon>
        <taxon>Peptoniphilaceae</taxon>
        <taxon>Anaerococcus</taxon>
    </lineage>
</organism>
<dbReference type="Proteomes" id="UP000441925">
    <property type="component" value="Unassembled WGS sequence"/>
</dbReference>
<keyword evidence="2" id="KW-1003">Cell membrane</keyword>
<dbReference type="PIRSF" id="PIRSF016661">
    <property type="entry name" value="BioY"/>
    <property type="match status" value="1"/>
</dbReference>
<dbReference type="PANTHER" id="PTHR34295:SF1">
    <property type="entry name" value="BIOTIN TRANSPORTER BIOY"/>
    <property type="match status" value="1"/>
</dbReference>
<keyword evidence="5" id="KW-1185">Reference proteome</keyword>
<dbReference type="RefSeq" id="WP_154541333.1">
    <property type="nucleotide sequence ID" value="NZ_JAXDSU010000074.1"/>
</dbReference>
<accession>A0A6N7VWU9</accession>
<dbReference type="AlphaFoldDB" id="A0A6N7VWU9"/>
<keyword evidence="2" id="KW-0813">Transport</keyword>
<comment type="caution">
    <text evidence="4">The sequence shown here is derived from an EMBL/GenBank/DDBJ whole genome shotgun (WGS) entry which is preliminary data.</text>
</comment>
<comment type="similarity">
    <text evidence="1 2">Belongs to the BioY family.</text>
</comment>
<feature type="transmembrane region" description="Helical" evidence="3">
    <location>
        <begin position="85"/>
        <end position="102"/>
    </location>
</feature>
<evidence type="ECO:0000256" key="2">
    <source>
        <dbReference type="PIRNR" id="PIRNR016661"/>
    </source>
</evidence>
<feature type="transmembrane region" description="Helical" evidence="3">
    <location>
        <begin position="146"/>
        <end position="170"/>
    </location>
</feature>
<dbReference type="GO" id="GO:0005886">
    <property type="term" value="C:plasma membrane"/>
    <property type="evidence" value="ECO:0007669"/>
    <property type="project" value="UniProtKB-SubCell"/>
</dbReference>
<protein>
    <recommendedName>
        <fullName evidence="2">Biotin transporter</fullName>
    </recommendedName>
</protein>
<gene>
    <name evidence="4" type="ORF">FYJ26_07975</name>
</gene>
<evidence type="ECO:0000256" key="1">
    <source>
        <dbReference type="ARBA" id="ARBA00010692"/>
    </source>
</evidence>
<name>A0A6N7VWU9_9FIRM</name>
<keyword evidence="3" id="KW-1133">Transmembrane helix</keyword>
<keyword evidence="3" id="KW-0812">Transmembrane</keyword>
<dbReference type="Gene3D" id="1.10.1760.20">
    <property type="match status" value="1"/>
</dbReference>
<proteinExistence type="inferred from homology"/>
<dbReference type="EMBL" id="VULQ01000009">
    <property type="protein sequence ID" value="MSS78337.1"/>
    <property type="molecule type" value="Genomic_DNA"/>
</dbReference>
<feature type="transmembrane region" description="Helical" evidence="3">
    <location>
        <begin position="50"/>
        <end position="73"/>
    </location>
</feature>
<sequence>MKFKTKDITKIALLVALIAVGAFISIPVGPVPITLQSFFIFMTGLLLTPFYAGLTVFIYLLLGLLGFPIFAGFSGGIQSFLKPSFGFLIAFVICAVFISKFTKGEKSFIKIVSALIISEIILYLIGLPYMYFILNKIMGTTISISKVFTIGMIPFIVPDLVKILLAAIIVPRISKIIKINS</sequence>